<keyword evidence="2" id="KW-0812">Transmembrane</keyword>
<protein>
    <submittedName>
        <fullName evidence="3">Uncharacterized protein</fullName>
    </submittedName>
</protein>
<feature type="region of interest" description="Disordered" evidence="1">
    <location>
        <begin position="457"/>
        <end position="484"/>
    </location>
</feature>
<feature type="compositionally biased region" description="Polar residues" evidence="1">
    <location>
        <begin position="264"/>
        <end position="283"/>
    </location>
</feature>
<feature type="compositionally biased region" description="Polar residues" evidence="1">
    <location>
        <begin position="312"/>
        <end position="327"/>
    </location>
</feature>
<name>A0A6V7SCU7_PLAVN</name>
<proteinExistence type="predicted"/>
<feature type="compositionally biased region" description="Basic and acidic residues" evidence="1">
    <location>
        <begin position="242"/>
        <end position="253"/>
    </location>
</feature>
<feature type="transmembrane region" description="Helical" evidence="2">
    <location>
        <begin position="762"/>
        <end position="781"/>
    </location>
</feature>
<dbReference type="VEuPathDB" id="PlasmoDB:PVPCR_0201570"/>
<dbReference type="Gene3D" id="1.20.120.20">
    <property type="entry name" value="Apolipoprotein"/>
    <property type="match status" value="1"/>
</dbReference>
<evidence type="ECO:0000313" key="3">
    <source>
        <dbReference type="EMBL" id="CAD2096504.1"/>
    </source>
</evidence>
<feature type="compositionally biased region" description="Polar residues" evidence="1">
    <location>
        <begin position="360"/>
        <end position="369"/>
    </location>
</feature>
<sequence>MANIHYPTPKHAMNYSYGENESNKNFTKKYVYIPLSVAYLIKLCKTTTIKILSIINMLYLCIFLIWTTSSFNYKENYYDKQKNSYSTVYRRLLSDANLIVLGNNPVTNSIIDNRNSDNENLLLVPFLKRPRNIPRRSHLKAHPNESIKVTPREHHNESQNGLIKVPPNRDLTKSPNGFIKMPPNATQGNPQNRDLTKSPNGFIKVPPKATPGNLQNRDLTKSPSRNINEPPKATPGNPPNRDLTKSPSRDINEPPKGFIKVPPNVTQGNPQNRDLTKSPSRNINEPPKATPGNPPNRDLTKSPNGFIKVPPNVTQGNPQNRDLTKSPNGFIKVPPNATQGNPQNRDLTKSPNGFIKVPPNATQGNPQNRDLTKSPSRDINEPPKGFIKVPQRRDLNGYTKLNKNENAELISNIPKEILQKAPPNTRIYIRKLPPSQIKPHLSGNVPGNLKSTTYSKTGLDDSMKREIPPTGPTNFSSIKGEANMPKNMRHGNNGDKGNNSMPNNNSGDGSLLKVVKGVEHYTKSFTDSIRNNLNGVEFKENHALDIIEKNVSSGVKIANTSMKKGMNALKENTTETLKAIDTDIKPCINNFKDSIIYNVEAVKSGEITISDIKDSVIDTINNNIENTVKPKTEQIRSDVSNKIGHISTQLKTQAYDIKDNIKEGVHTIGTEIIPQIGHTIKDTVGDTIEDITAGIEKSSDVVKEKVIKTICKTDIVPTPIKGIVKMAADENITSIVAGNIKNGKPAKGIKAFFKSNVRRVKLVVSLGVSILASLGALINLIIGAHAISIGCLVVALLSLYYFIYIIYLKDTKLFKWIRSLRKKKQIKLLNTKK</sequence>
<feature type="region of interest" description="Disordered" evidence="1">
    <location>
        <begin position="489"/>
        <end position="508"/>
    </location>
</feature>
<gene>
    <name evidence="3" type="ORF">PVPCR_0201570</name>
</gene>
<feature type="compositionally biased region" description="Polar residues" evidence="1">
    <location>
        <begin position="495"/>
        <end position="508"/>
    </location>
</feature>
<feature type="compositionally biased region" description="Polar residues" evidence="1">
    <location>
        <begin position="336"/>
        <end position="351"/>
    </location>
</feature>
<evidence type="ECO:0000313" key="4">
    <source>
        <dbReference type="Proteomes" id="UP000515268"/>
    </source>
</evidence>
<feature type="compositionally biased region" description="Polar residues" evidence="1">
    <location>
        <begin position="184"/>
        <end position="199"/>
    </location>
</feature>
<reference evidence="3 4" key="1">
    <citation type="submission" date="2020-08" db="EMBL/GenBank/DDBJ databases">
        <authorList>
            <person name="Ramaprasad A."/>
        </authorList>
    </citation>
    <scope>NUCLEOTIDE SEQUENCE [LARGE SCALE GENOMIC DNA]</scope>
</reference>
<dbReference type="OrthoDB" id="9048614at2759"/>
<feature type="transmembrane region" description="Helical" evidence="2">
    <location>
        <begin position="51"/>
        <end position="73"/>
    </location>
</feature>
<keyword evidence="2" id="KW-1133">Transmembrane helix</keyword>
<dbReference type="AlphaFoldDB" id="A0A6V7SCU7"/>
<feature type="compositionally biased region" description="Basic and acidic residues" evidence="1">
    <location>
        <begin position="370"/>
        <end position="381"/>
    </location>
</feature>
<organism evidence="3 4">
    <name type="scientific">Plasmodium vinckei petteri</name>
    <dbReference type="NCBI Taxonomy" id="138298"/>
    <lineage>
        <taxon>Eukaryota</taxon>
        <taxon>Sar</taxon>
        <taxon>Alveolata</taxon>
        <taxon>Apicomplexa</taxon>
        <taxon>Aconoidasida</taxon>
        <taxon>Haemosporida</taxon>
        <taxon>Plasmodiidae</taxon>
        <taxon>Plasmodium</taxon>
        <taxon>Plasmodium (Vinckeia)</taxon>
    </lineage>
</organism>
<dbReference type="EMBL" id="LR865407">
    <property type="protein sequence ID" value="CAD2096504.1"/>
    <property type="molecule type" value="Genomic_DNA"/>
</dbReference>
<evidence type="ECO:0000256" key="1">
    <source>
        <dbReference type="SAM" id="MobiDB-lite"/>
    </source>
</evidence>
<feature type="compositionally biased region" description="Basic and acidic residues" evidence="1">
    <location>
        <begin position="458"/>
        <end position="467"/>
    </location>
</feature>
<dbReference type="Proteomes" id="UP000515268">
    <property type="component" value="Chromosome PVPCR_02"/>
</dbReference>
<feature type="compositionally biased region" description="Basic and acidic residues" evidence="1">
    <location>
        <begin position="142"/>
        <end position="157"/>
    </location>
</feature>
<keyword evidence="4" id="KW-1185">Reference proteome</keyword>
<keyword evidence="2" id="KW-0472">Membrane</keyword>
<feature type="transmembrane region" description="Helical" evidence="2">
    <location>
        <begin position="787"/>
        <end position="808"/>
    </location>
</feature>
<evidence type="ECO:0000256" key="2">
    <source>
        <dbReference type="SAM" id="Phobius"/>
    </source>
</evidence>
<feature type="region of interest" description="Disordered" evidence="1">
    <location>
        <begin position="134"/>
        <end position="389"/>
    </location>
</feature>
<feature type="compositionally biased region" description="Polar residues" evidence="1">
    <location>
        <begin position="212"/>
        <end position="227"/>
    </location>
</feature>
<accession>A0A6V7SCU7</accession>